<keyword evidence="1" id="KW-1133">Transmembrane helix</keyword>
<feature type="transmembrane region" description="Helical" evidence="1">
    <location>
        <begin position="93"/>
        <end position="112"/>
    </location>
</feature>
<comment type="caution">
    <text evidence="2">The sequence shown here is derived from an EMBL/GenBank/DDBJ whole genome shotgun (WGS) entry which is preliminary data.</text>
</comment>
<dbReference type="AlphaFoldDB" id="A0A1L8CUB6"/>
<organism evidence="2 3">
    <name type="scientific">Carboxydothermus pertinax</name>
    <dbReference type="NCBI Taxonomy" id="870242"/>
    <lineage>
        <taxon>Bacteria</taxon>
        <taxon>Bacillati</taxon>
        <taxon>Bacillota</taxon>
        <taxon>Clostridia</taxon>
        <taxon>Thermoanaerobacterales</taxon>
        <taxon>Thermoanaerobacteraceae</taxon>
        <taxon>Carboxydothermus</taxon>
    </lineage>
</organism>
<feature type="transmembrane region" description="Helical" evidence="1">
    <location>
        <begin position="133"/>
        <end position="153"/>
    </location>
</feature>
<sequence length="174" mass="20266">MLRKDLIATFLVTFAFLAGFMSEYLQIAPRVIGFVQGFLVLFCGDYLGKRQALLYFFLLGFLEMVFLNPLVGLKYLLLYTLLPLFLVLIGKKAIYALFSLVLGSIGISIYLFTYLKYFNFIYLFNFKINNYGYLVIIAVLATIVYYIILYYGWNYIKKSLPENFLKYLLNGNRP</sequence>
<protein>
    <submittedName>
        <fullName evidence="2">Uncharacterized protein</fullName>
    </submittedName>
</protein>
<dbReference type="Proteomes" id="UP000187485">
    <property type="component" value="Unassembled WGS sequence"/>
</dbReference>
<reference evidence="3" key="1">
    <citation type="submission" date="2016-12" db="EMBL/GenBank/DDBJ databases">
        <title>Draft Genome Sequences od Carboxydothermus pertinax and islandicus, Hydrogenogenic Carboxydotrophic Bacteria.</title>
        <authorList>
            <person name="Fukuyama Y."/>
            <person name="Ohmae K."/>
            <person name="Yoneda Y."/>
            <person name="Yoshida T."/>
            <person name="Sako Y."/>
        </authorList>
    </citation>
    <scope>NUCLEOTIDE SEQUENCE [LARGE SCALE GENOMIC DNA]</scope>
    <source>
        <strain evidence="3">Ug1</strain>
    </source>
</reference>
<keyword evidence="3" id="KW-1185">Reference proteome</keyword>
<evidence type="ECO:0000313" key="3">
    <source>
        <dbReference type="Proteomes" id="UP000187485"/>
    </source>
</evidence>
<dbReference type="EMBL" id="BDJK01000014">
    <property type="protein sequence ID" value="GAV22506.1"/>
    <property type="molecule type" value="Genomic_DNA"/>
</dbReference>
<keyword evidence="1" id="KW-0812">Transmembrane</keyword>
<evidence type="ECO:0000256" key="1">
    <source>
        <dbReference type="SAM" id="Phobius"/>
    </source>
</evidence>
<gene>
    <name evidence="2" type="ORF">cpu_10160</name>
</gene>
<accession>A0A1L8CUB6</accession>
<proteinExistence type="predicted"/>
<name>A0A1L8CUB6_9THEO</name>
<keyword evidence="1" id="KW-0472">Membrane</keyword>
<evidence type="ECO:0000313" key="2">
    <source>
        <dbReference type="EMBL" id="GAV22506.1"/>
    </source>
</evidence>
<dbReference type="STRING" id="870242.cpu_10160"/>